<dbReference type="HOGENOM" id="CLU_3001897_0_0_1"/>
<sequence>THPTCTNPPSSRSGSSTPRLQILTPISASPTQTNVHNNPPRKSIAHLHISSFLFFCS</sequence>
<dbReference type="GeneID" id="26249822"/>
<name>W7E6F9_BIPV3</name>
<evidence type="ECO:0000256" key="1">
    <source>
        <dbReference type="SAM" id="MobiDB-lite"/>
    </source>
</evidence>
<proteinExistence type="predicted"/>
<feature type="region of interest" description="Disordered" evidence="1">
    <location>
        <begin position="1"/>
        <end position="20"/>
    </location>
</feature>
<evidence type="ECO:0000313" key="2">
    <source>
        <dbReference type="EMBL" id="EUN22699.1"/>
    </source>
</evidence>
<dbReference type="EMBL" id="KI968804">
    <property type="protein sequence ID" value="EUN22699.1"/>
    <property type="molecule type" value="Genomic_DNA"/>
</dbReference>
<feature type="non-terminal residue" evidence="2">
    <location>
        <position position="1"/>
    </location>
</feature>
<dbReference type="Proteomes" id="UP000054337">
    <property type="component" value="Unassembled WGS sequence"/>
</dbReference>
<protein>
    <submittedName>
        <fullName evidence="2">Uncharacterized protein</fullName>
    </submittedName>
</protein>
<keyword evidence="3" id="KW-1185">Reference proteome</keyword>
<dbReference type="RefSeq" id="XP_014552276.1">
    <property type="nucleotide sequence ID" value="XM_014696790.1"/>
</dbReference>
<feature type="compositionally biased region" description="Low complexity" evidence="1">
    <location>
        <begin position="8"/>
        <end position="19"/>
    </location>
</feature>
<organism evidence="2 3">
    <name type="scientific">Bipolaris victoriae (strain FI3)</name>
    <name type="common">Victoria blight of oats agent</name>
    <name type="synonym">Cochliobolus victoriae</name>
    <dbReference type="NCBI Taxonomy" id="930091"/>
    <lineage>
        <taxon>Eukaryota</taxon>
        <taxon>Fungi</taxon>
        <taxon>Dikarya</taxon>
        <taxon>Ascomycota</taxon>
        <taxon>Pezizomycotina</taxon>
        <taxon>Dothideomycetes</taxon>
        <taxon>Pleosporomycetidae</taxon>
        <taxon>Pleosporales</taxon>
        <taxon>Pleosporineae</taxon>
        <taxon>Pleosporaceae</taxon>
        <taxon>Bipolaris</taxon>
    </lineage>
</organism>
<accession>W7E6F9</accession>
<gene>
    <name evidence="2" type="ORF">COCVIDRAFT_110649</name>
</gene>
<reference evidence="2 3" key="1">
    <citation type="journal article" date="2013" name="PLoS Genet.">
        <title>Comparative genome structure, secondary metabolite, and effector coding capacity across Cochliobolus pathogens.</title>
        <authorList>
            <person name="Condon B.J."/>
            <person name="Leng Y."/>
            <person name="Wu D."/>
            <person name="Bushley K.E."/>
            <person name="Ohm R.A."/>
            <person name="Otillar R."/>
            <person name="Martin J."/>
            <person name="Schackwitz W."/>
            <person name="Grimwood J."/>
            <person name="MohdZainudin N."/>
            <person name="Xue C."/>
            <person name="Wang R."/>
            <person name="Manning V.A."/>
            <person name="Dhillon B."/>
            <person name="Tu Z.J."/>
            <person name="Steffenson B.J."/>
            <person name="Salamov A."/>
            <person name="Sun H."/>
            <person name="Lowry S."/>
            <person name="LaButti K."/>
            <person name="Han J."/>
            <person name="Copeland A."/>
            <person name="Lindquist E."/>
            <person name="Barry K."/>
            <person name="Schmutz J."/>
            <person name="Baker S.E."/>
            <person name="Ciuffetti L.M."/>
            <person name="Grigoriev I.V."/>
            <person name="Zhong S."/>
            <person name="Turgeon B.G."/>
        </authorList>
    </citation>
    <scope>NUCLEOTIDE SEQUENCE [LARGE SCALE GENOMIC DNA]</scope>
    <source>
        <strain evidence="2 3">FI3</strain>
    </source>
</reference>
<dbReference type="AlphaFoldDB" id="W7E6F9"/>
<evidence type="ECO:0000313" key="3">
    <source>
        <dbReference type="Proteomes" id="UP000054337"/>
    </source>
</evidence>